<dbReference type="InterPro" id="IPR001034">
    <property type="entry name" value="DeoR_HTH"/>
</dbReference>
<evidence type="ECO:0000256" key="1">
    <source>
        <dbReference type="ARBA" id="ARBA00023015"/>
    </source>
</evidence>
<dbReference type="SMART" id="SM01134">
    <property type="entry name" value="DeoRC"/>
    <property type="match status" value="1"/>
</dbReference>
<evidence type="ECO:0000259" key="4">
    <source>
        <dbReference type="Pfam" id="PF08220"/>
    </source>
</evidence>
<keyword evidence="2" id="KW-0804">Transcription</keyword>
<evidence type="ECO:0000313" key="6">
    <source>
        <dbReference type="Proteomes" id="UP000515860"/>
    </source>
</evidence>
<organism evidence="5 6">
    <name type="scientific">Wansuia hejianensis</name>
    <dbReference type="NCBI Taxonomy" id="2763667"/>
    <lineage>
        <taxon>Bacteria</taxon>
        <taxon>Bacillati</taxon>
        <taxon>Bacillota</taxon>
        <taxon>Clostridia</taxon>
        <taxon>Lachnospirales</taxon>
        <taxon>Lachnospiraceae</taxon>
        <taxon>Wansuia</taxon>
    </lineage>
</organism>
<evidence type="ECO:0000313" key="5">
    <source>
        <dbReference type="EMBL" id="QNM09269.1"/>
    </source>
</evidence>
<dbReference type="PANTHER" id="PTHR30363:SF44">
    <property type="entry name" value="AGA OPERON TRANSCRIPTIONAL REPRESSOR-RELATED"/>
    <property type="match status" value="1"/>
</dbReference>
<accession>A0A7G9GEN7</accession>
<dbReference type="AlphaFoldDB" id="A0A7G9GEN7"/>
<dbReference type="Pfam" id="PF00455">
    <property type="entry name" value="DeoRC"/>
    <property type="match status" value="1"/>
</dbReference>
<dbReference type="InterPro" id="IPR036390">
    <property type="entry name" value="WH_DNA-bd_sf"/>
</dbReference>
<dbReference type="PANTHER" id="PTHR30363">
    <property type="entry name" value="HTH-TYPE TRANSCRIPTIONAL REGULATOR SRLR-RELATED"/>
    <property type="match status" value="1"/>
</dbReference>
<dbReference type="EMBL" id="CP060635">
    <property type="protein sequence ID" value="QNM09269.1"/>
    <property type="molecule type" value="Genomic_DNA"/>
</dbReference>
<dbReference type="InterPro" id="IPR037171">
    <property type="entry name" value="NagB/RpiA_transferase-like"/>
</dbReference>
<keyword evidence="1" id="KW-0805">Transcription regulation</keyword>
<dbReference type="InterPro" id="IPR050313">
    <property type="entry name" value="Carb_Metab_HTH_regulators"/>
</dbReference>
<proteinExistence type="predicted"/>
<dbReference type="SUPFAM" id="SSF46785">
    <property type="entry name" value="Winged helix' DNA-binding domain"/>
    <property type="match status" value="1"/>
</dbReference>
<dbReference type="InterPro" id="IPR014036">
    <property type="entry name" value="DeoR-like_C"/>
</dbReference>
<reference evidence="5 6" key="1">
    <citation type="submission" date="2020-08" db="EMBL/GenBank/DDBJ databases">
        <authorList>
            <person name="Liu C."/>
            <person name="Sun Q."/>
        </authorList>
    </citation>
    <scope>NUCLEOTIDE SEQUENCE [LARGE SCALE GENOMIC DNA]</scope>
    <source>
        <strain evidence="5 6">NSJ-29</strain>
    </source>
</reference>
<dbReference type="KEGG" id="whj:H9Q79_02990"/>
<dbReference type="Proteomes" id="UP000515860">
    <property type="component" value="Chromosome"/>
</dbReference>
<keyword evidence="6" id="KW-1185">Reference proteome</keyword>
<dbReference type="SUPFAM" id="SSF100950">
    <property type="entry name" value="NagB/RpiA/CoA transferase-like"/>
    <property type="match status" value="1"/>
</dbReference>
<evidence type="ECO:0000256" key="2">
    <source>
        <dbReference type="ARBA" id="ARBA00023163"/>
    </source>
</evidence>
<protein>
    <submittedName>
        <fullName evidence="5">DeoR/GlpR transcriptional regulator</fullName>
    </submittedName>
</protein>
<name>A0A7G9GEN7_9FIRM</name>
<evidence type="ECO:0000259" key="3">
    <source>
        <dbReference type="Pfam" id="PF00455"/>
    </source>
</evidence>
<dbReference type="Pfam" id="PF08220">
    <property type="entry name" value="HTH_DeoR"/>
    <property type="match status" value="1"/>
</dbReference>
<gene>
    <name evidence="5" type="ORF">H9Q79_02990</name>
</gene>
<dbReference type="GO" id="GO:0003700">
    <property type="term" value="F:DNA-binding transcription factor activity"/>
    <property type="evidence" value="ECO:0007669"/>
    <property type="project" value="InterPro"/>
</dbReference>
<feature type="domain" description="DeoR-like transcriptional repressor C-terminal sensor" evidence="3">
    <location>
        <begin position="68"/>
        <end position="226"/>
    </location>
</feature>
<feature type="domain" description="HTH deoR-type" evidence="4">
    <location>
        <begin position="2"/>
        <end position="41"/>
    </location>
</feature>
<sequence>MISTTELAKLANCSYPTLCRDLQTLENEKQITHFHGGVQFTGSNINQLTPHTLACSDYYLYDTRTQLNRTEKQAIGQTAAALVQPNDIIFISHGTTTSEFAKALDPNMVLTVITDGLDIINIFQDHPNVRLYTTGGTMNYNSMQIEHNPYISCDISNINLTKIFIGIGGFSFSRGVTFYDFNSFEFLRQIIPNNRELIVLADSTKFESIALANFITIDQISMLVTDWTIDPLYVKQMEDMHLPYLIAPRPAPYGNSQ</sequence>